<dbReference type="NCBIfam" id="TIGR00088">
    <property type="entry name" value="trmD"/>
    <property type="match status" value="1"/>
</dbReference>
<proteinExistence type="inferred from homology"/>
<evidence type="ECO:0000313" key="21">
    <source>
        <dbReference type="Proteomes" id="UP000316095"/>
    </source>
</evidence>
<evidence type="ECO:0000256" key="8">
    <source>
        <dbReference type="ARBA" id="ARBA00022603"/>
    </source>
</evidence>
<comment type="caution">
    <text evidence="15">Lacks conserved residue(s) required for the propagation of feature annotation.</text>
</comment>
<dbReference type="InterPro" id="IPR016009">
    <property type="entry name" value="tRNA_MeTrfase_TRMD/TRM10"/>
</dbReference>
<dbReference type="GO" id="GO:0005829">
    <property type="term" value="C:cytosol"/>
    <property type="evidence" value="ECO:0007669"/>
    <property type="project" value="TreeGrafter"/>
</dbReference>
<keyword evidence="21" id="KW-1185">Reference proteome</keyword>
<evidence type="ECO:0000256" key="7">
    <source>
        <dbReference type="ARBA" id="ARBA00022490"/>
    </source>
</evidence>
<evidence type="ECO:0000256" key="18">
    <source>
        <dbReference type="SAM" id="MobiDB-lite"/>
    </source>
</evidence>
<reference evidence="20 21" key="1">
    <citation type="submission" date="2019-02" db="EMBL/GenBank/DDBJ databases">
        <title>Deep-cultivation of Planctomycetes and their phenomic and genomic characterization uncovers novel biology.</title>
        <authorList>
            <person name="Wiegand S."/>
            <person name="Jogler M."/>
            <person name="Boedeker C."/>
            <person name="Pinto D."/>
            <person name="Vollmers J."/>
            <person name="Rivas-Marin E."/>
            <person name="Kohn T."/>
            <person name="Peeters S.H."/>
            <person name="Heuer A."/>
            <person name="Rast P."/>
            <person name="Oberbeckmann S."/>
            <person name="Bunk B."/>
            <person name="Jeske O."/>
            <person name="Meyerdierks A."/>
            <person name="Storesund J.E."/>
            <person name="Kallscheuer N."/>
            <person name="Luecker S."/>
            <person name="Lage O.M."/>
            <person name="Pohl T."/>
            <person name="Merkel B.J."/>
            <person name="Hornburger P."/>
            <person name="Mueller R.-W."/>
            <person name="Bruemmer F."/>
            <person name="Labrenz M."/>
            <person name="Spormann A.M."/>
            <person name="Op Den Camp H."/>
            <person name="Overmann J."/>
            <person name="Amann R."/>
            <person name="Jetten M.S.M."/>
            <person name="Mascher T."/>
            <person name="Medema M.H."/>
            <person name="Devos D.P."/>
            <person name="Kaster A.-K."/>
            <person name="Ovreas L."/>
            <person name="Rohde M."/>
            <person name="Galperin M.Y."/>
            <person name="Jogler C."/>
        </authorList>
    </citation>
    <scope>NUCLEOTIDE SEQUENCE [LARGE SCALE GENOMIC DNA]</scope>
    <source>
        <strain evidence="20 21">Pan54</strain>
    </source>
</reference>
<dbReference type="OrthoDB" id="9807416at2"/>
<keyword evidence="8 15" id="KW-0489">Methyltransferase</keyword>
<evidence type="ECO:0000256" key="3">
    <source>
        <dbReference type="ARBA" id="ARBA00007630"/>
    </source>
</evidence>
<dbReference type="Gene3D" id="3.40.1280.10">
    <property type="match status" value="1"/>
</dbReference>
<dbReference type="GO" id="GO:0052906">
    <property type="term" value="F:tRNA (guanine(37)-N1)-methyltransferase activity"/>
    <property type="evidence" value="ECO:0007669"/>
    <property type="project" value="UniProtKB-UniRule"/>
</dbReference>
<comment type="subcellular location">
    <subcellularLocation>
        <location evidence="2 15 17">Cytoplasm</location>
    </subcellularLocation>
</comment>
<evidence type="ECO:0000256" key="5">
    <source>
        <dbReference type="ARBA" id="ARBA00012807"/>
    </source>
</evidence>
<evidence type="ECO:0000256" key="17">
    <source>
        <dbReference type="RuleBase" id="RU003464"/>
    </source>
</evidence>
<dbReference type="GO" id="GO:0002939">
    <property type="term" value="P:tRNA N1-guanine methylation"/>
    <property type="evidence" value="ECO:0007669"/>
    <property type="project" value="TreeGrafter"/>
</dbReference>
<evidence type="ECO:0000256" key="16">
    <source>
        <dbReference type="PIRSR" id="PIRSR000386-1"/>
    </source>
</evidence>
<keyword evidence="10 15" id="KW-0949">S-adenosyl-L-methionine</keyword>
<comment type="similarity">
    <text evidence="3 15 17">Belongs to the RNA methyltransferase TrmD family.</text>
</comment>
<gene>
    <name evidence="15 20" type="primary">trmD</name>
    <name evidence="20" type="ORF">Pan54_38010</name>
</gene>
<dbReference type="HAMAP" id="MF_00605">
    <property type="entry name" value="TrmD"/>
    <property type="match status" value="1"/>
</dbReference>
<evidence type="ECO:0000256" key="2">
    <source>
        <dbReference type="ARBA" id="ARBA00004496"/>
    </source>
</evidence>
<sequence>MRFDVLTLFPGLFEGFLHESLLSKALQRELLEIHLWDFREWALDKHKSVDDRPYGGGPGMLLSCDPIFRCYEHVQTQAEVPGELIMLTPYGQRLDQSLVEELAEKPRLIFLCGRYEGFDERISLGLKPREISIGDFICNGGEVPTMVMIEAVMRLIPGLLGDEESARKDSFSQEGLLEYPQYTRPQTYRGMSVPDILLSGDHEKVDRWREEMSRERTQKRNESSRKCD</sequence>
<keyword evidence="7 15" id="KW-0963">Cytoplasm</keyword>
<accession>A0A5C5XJ56</accession>
<feature type="domain" description="tRNA methyltransferase TRMD/TRM10-type" evidence="19">
    <location>
        <begin position="1"/>
        <end position="220"/>
    </location>
</feature>
<comment type="catalytic activity">
    <reaction evidence="14 15 17">
        <text>guanosine(37) in tRNA + S-adenosyl-L-methionine = N(1)-methylguanosine(37) in tRNA + S-adenosyl-L-homocysteine + H(+)</text>
        <dbReference type="Rhea" id="RHEA:36899"/>
        <dbReference type="Rhea" id="RHEA-COMP:10145"/>
        <dbReference type="Rhea" id="RHEA-COMP:10147"/>
        <dbReference type="ChEBI" id="CHEBI:15378"/>
        <dbReference type="ChEBI" id="CHEBI:57856"/>
        <dbReference type="ChEBI" id="CHEBI:59789"/>
        <dbReference type="ChEBI" id="CHEBI:73542"/>
        <dbReference type="ChEBI" id="CHEBI:74269"/>
        <dbReference type="EC" id="2.1.1.228"/>
    </reaction>
</comment>
<evidence type="ECO:0000256" key="1">
    <source>
        <dbReference type="ARBA" id="ARBA00002634"/>
    </source>
</evidence>
<comment type="caution">
    <text evidence="20">The sequence shown here is derived from an EMBL/GenBank/DDBJ whole genome shotgun (WGS) entry which is preliminary data.</text>
</comment>
<dbReference type="SUPFAM" id="SSF75217">
    <property type="entry name" value="alpha/beta knot"/>
    <property type="match status" value="1"/>
</dbReference>
<organism evidence="20 21">
    <name type="scientific">Rubinisphaera italica</name>
    <dbReference type="NCBI Taxonomy" id="2527969"/>
    <lineage>
        <taxon>Bacteria</taxon>
        <taxon>Pseudomonadati</taxon>
        <taxon>Planctomycetota</taxon>
        <taxon>Planctomycetia</taxon>
        <taxon>Planctomycetales</taxon>
        <taxon>Planctomycetaceae</taxon>
        <taxon>Rubinisphaera</taxon>
    </lineage>
</organism>
<dbReference type="NCBIfam" id="NF000648">
    <property type="entry name" value="PRK00026.1"/>
    <property type="match status" value="1"/>
</dbReference>
<name>A0A5C5XJ56_9PLAN</name>
<dbReference type="CDD" id="cd18080">
    <property type="entry name" value="TrmD-like"/>
    <property type="match status" value="1"/>
</dbReference>
<dbReference type="AlphaFoldDB" id="A0A5C5XJ56"/>
<dbReference type="FunFam" id="3.40.1280.10:FF:000001">
    <property type="entry name" value="tRNA (guanine-N(1)-)-methyltransferase"/>
    <property type="match status" value="1"/>
</dbReference>
<keyword evidence="11 15" id="KW-0819">tRNA processing</keyword>
<dbReference type="Proteomes" id="UP000316095">
    <property type="component" value="Unassembled WGS sequence"/>
</dbReference>
<dbReference type="RefSeq" id="WP_146504841.1">
    <property type="nucleotide sequence ID" value="NZ_SJPG01000001.1"/>
</dbReference>
<protein>
    <recommendedName>
        <fullName evidence="6 15">tRNA (guanine-N(1)-)-methyltransferase</fullName>
        <ecNumber evidence="5 15">2.1.1.228</ecNumber>
    </recommendedName>
    <alternativeName>
        <fullName evidence="12 15">M1G-methyltransferase</fullName>
    </alternativeName>
    <alternativeName>
        <fullName evidence="13 15">tRNA [GM37] methyltransferase</fullName>
    </alternativeName>
</protein>
<evidence type="ECO:0000256" key="4">
    <source>
        <dbReference type="ARBA" id="ARBA00011738"/>
    </source>
</evidence>
<evidence type="ECO:0000313" key="20">
    <source>
        <dbReference type="EMBL" id="TWT63050.1"/>
    </source>
</evidence>
<keyword evidence="9 15" id="KW-0808">Transferase</keyword>
<evidence type="ECO:0000256" key="12">
    <source>
        <dbReference type="ARBA" id="ARBA00029736"/>
    </source>
</evidence>
<dbReference type="Gene3D" id="1.10.1270.20">
    <property type="entry name" value="tRNA(m1g37)methyltransferase, domain 2"/>
    <property type="match status" value="1"/>
</dbReference>
<dbReference type="Pfam" id="PF01746">
    <property type="entry name" value="tRNA_m1G_MT"/>
    <property type="match status" value="1"/>
</dbReference>
<dbReference type="PIRSF" id="PIRSF000386">
    <property type="entry name" value="tRNA_mtase"/>
    <property type="match status" value="1"/>
</dbReference>
<feature type="region of interest" description="Disordered" evidence="18">
    <location>
        <begin position="207"/>
        <end position="228"/>
    </location>
</feature>
<dbReference type="EC" id="2.1.1.228" evidence="5 15"/>
<evidence type="ECO:0000256" key="10">
    <source>
        <dbReference type="ARBA" id="ARBA00022691"/>
    </source>
</evidence>
<evidence type="ECO:0000256" key="14">
    <source>
        <dbReference type="ARBA" id="ARBA00047783"/>
    </source>
</evidence>
<evidence type="ECO:0000256" key="6">
    <source>
        <dbReference type="ARBA" id="ARBA00014679"/>
    </source>
</evidence>
<evidence type="ECO:0000256" key="15">
    <source>
        <dbReference type="HAMAP-Rule" id="MF_00605"/>
    </source>
</evidence>
<comment type="function">
    <text evidence="1 15 17">Specifically methylates guanosine-37 in various tRNAs.</text>
</comment>
<dbReference type="InterPro" id="IPR029026">
    <property type="entry name" value="tRNA_m1G_MTases_N"/>
</dbReference>
<dbReference type="PANTHER" id="PTHR46417:SF1">
    <property type="entry name" value="TRNA (GUANINE-N(1)-)-METHYLTRANSFERASE"/>
    <property type="match status" value="1"/>
</dbReference>
<dbReference type="InterPro" id="IPR002649">
    <property type="entry name" value="tRNA_m1G_MeTrfase_TrmD"/>
</dbReference>
<feature type="binding site" evidence="15 16">
    <location>
        <position position="113"/>
    </location>
    <ligand>
        <name>S-adenosyl-L-methionine</name>
        <dbReference type="ChEBI" id="CHEBI:59789"/>
    </ligand>
</feature>
<dbReference type="InterPro" id="IPR029028">
    <property type="entry name" value="Alpha/beta_knot_MTases"/>
</dbReference>
<evidence type="ECO:0000256" key="11">
    <source>
        <dbReference type="ARBA" id="ARBA00022694"/>
    </source>
</evidence>
<evidence type="ECO:0000256" key="13">
    <source>
        <dbReference type="ARBA" id="ARBA00033392"/>
    </source>
</evidence>
<dbReference type="PANTHER" id="PTHR46417">
    <property type="entry name" value="TRNA (GUANINE-N(1)-)-METHYLTRANSFERASE"/>
    <property type="match status" value="1"/>
</dbReference>
<dbReference type="InterPro" id="IPR023148">
    <property type="entry name" value="tRNA_m1G_MeTrfase_C_sf"/>
</dbReference>
<evidence type="ECO:0000256" key="9">
    <source>
        <dbReference type="ARBA" id="ARBA00022679"/>
    </source>
</evidence>
<comment type="subunit">
    <text evidence="4 15 17">Homodimer.</text>
</comment>
<dbReference type="EMBL" id="SJPG01000001">
    <property type="protein sequence ID" value="TWT63050.1"/>
    <property type="molecule type" value="Genomic_DNA"/>
</dbReference>
<evidence type="ECO:0000259" key="19">
    <source>
        <dbReference type="Pfam" id="PF01746"/>
    </source>
</evidence>